<feature type="region of interest" description="Disordered" evidence="8">
    <location>
        <begin position="561"/>
        <end position="585"/>
    </location>
</feature>
<dbReference type="FunFam" id="1.20.1740.10:FF:000006">
    <property type="entry name" value="General amino acid permease"/>
    <property type="match status" value="1"/>
</dbReference>
<dbReference type="GO" id="GO:0003677">
    <property type="term" value="F:DNA binding"/>
    <property type="evidence" value="ECO:0007669"/>
    <property type="project" value="InterPro"/>
</dbReference>
<accession>A0A8H5TV95</accession>
<feature type="transmembrane region" description="Helical" evidence="9">
    <location>
        <begin position="120"/>
        <end position="147"/>
    </location>
</feature>
<evidence type="ECO:0000256" key="5">
    <source>
        <dbReference type="ARBA" id="ARBA00022989"/>
    </source>
</evidence>
<evidence type="ECO:0000259" key="10">
    <source>
        <dbReference type="SMART" id="SM00906"/>
    </source>
</evidence>
<feature type="transmembrane region" description="Helical" evidence="9">
    <location>
        <begin position="335"/>
        <end position="360"/>
    </location>
</feature>
<comment type="subcellular location">
    <subcellularLocation>
        <location evidence="1">Membrane</location>
        <topology evidence="1">Multi-pass membrane protein</topology>
    </subcellularLocation>
</comment>
<dbReference type="InterPro" id="IPR007219">
    <property type="entry name" value="XnlR_reg_dom"/>
</dbReference>
<dbReference type="InterPro" id="IPR004841">
    <property type="entry name" value="AA-permease/SLC12A_dom"/>
</dbReference>
<comment type="caution">
    <text evidence="11">The sequence shown here is derived from an EMBL/GenBank/DDBJ whole genome shotgun (WGS) entry which is preliminary data.</text>
</comment>
<dbReference type="InterPro" id="IPR004840">
    <property type="entry name" value="Amino_acid_permease_CS"/>
</dbReference>
<evidence type="ECO:0000256" key="4">
    <source>
        <dbReference type="ARBA" id="ARBA00022970"/>
    </source>
</evidence>
<keyword evidence="3 9" id="KW-0812">Transmembrane</keyword>
<dbReference type="AlphaFoldDB" id="A0A8H5TV95"/>
<dbReference type="CDD" id="cd12148">
    <property type="entry name" value="fungal_TF_MHR"/>
    <property type="match status" value="1"/>
</dbReference>
<dbReference type="GO" id="GO:0016020">
    <property type="term" value="C:membrane"/>
    <property type="evidence" value="ECO:0007669"/>
    <property type="project" value="UniProtKB-SubCell"/>
</dbReference>
<keyword evidence="12" id="KW-1185">Reference proteome</keyword>
<feature type="transmembrane region" description="Helical" evidence="9">
    <location>
        <begin position="278"/>
        <end position="299"/>
    </location>
</feature>
<dbReference type="Pfam" id="PF00324">
    <property type="entry name" value="AA_permease"/>
    <property type="match status" value="1"/>
</dbReference>
<evidence type="ECO:0000256" key="1">
    <source>
        <dbReference type="ARBA" id="ARBA00004141"/>
    </source>
</evidence>
<evidence type="ECO:0000256" key="9">
    <source>
        <dbReference type="SAM" id="Phobius"/>
    </source>
</evidence>
<organism evidence="11 12">
    <name type="scientific">Fusarium heterosporum</name>
    <dbReference type="NCBI Taxonomy" id="42747"/>
    <lineage>
        <taxon>Eukaryota</taxon>
        <taxon>Fungi</taxon>
        <taxon>Dikarya</taxon>
        <taxon>Ascomycota</taxon>
        <taxon>Pezizomycotina</taxon>
        <taxon>Sordariomycetes</taxon>
        <taxon>Hypocreomycetidae</taxon>
        <taxon>Hypocreales</taxon>
        <taxon>Nectriaceae</taxon>
        <taxon>Fusarium</taxon>
        <taxon>Fusarium heterosporum species complex</taxon>
    </lineage>
</organism>
<evidence type="ECO:0000313" key="11">
    <source>
        <dbReference type="EMBL" id="KAF5675809.1"/>
    </source>
</evidence>
<dbReference type="GO" id="GO:0015171">
    <property type="term" value="F:amino acid transmembrane transporter activity"/>
    <property type="evidence" value="ECO:0007669"/>
    <property type="project" value="TreeGrafter"/>
</dbReference>
<feature type="transmembrane region" description="Helical" evidence="9">
    <location>
        <begin position="452"/>
        <end position="477"/>
    </location>
</feature>
<evidence type="ECO:0000313" key="12">
    <source>
        <dbReference type="Proteomes" id="UP000567885"/>
    </source>
</evidence>
<dbReference type="Gene3D" id="1.20.1740.10">
    <property type="entry name" value="Amino acid/polyamine transporter I"/>
    <property type="match status" value="1"/>
</dbReference>
<feature type="transmembrane region" description="Helical" evidence="9">
    <location>
        <begin position="77"/>
        <end position="99"/>
    </location>
</feature>
<dbReference type="OrthoDB" id="10062876at2759"/>
<dbReference type="Proteomes" id="UP000567885">
    <property type="component" value="Unassembled WGS sequence"/>
</dbReference>
<feature type="transmembrane region" description="Helical" evidence="9">
    <location>
        <begin position="186"/>
        <end position="206"/>
    </location>
</feature>
<feature type="transmembrane region" description="Helical" evidence="9">
    <location>
        <begin position="380"/>
        <end position="400"/>
    </location>
</feature>
<proteinExistence type="predicted"/>
<gene>
    <name evidence="11" type="ORF">FHETE_2412</name>
</gene>
<feature type="transmembrane region" description="Helical" evidence="9">
    <location>
        <begin position="153"/>
        <end position="174"/>
    </location>
</feature>
<evidence type="ECO:0000256" key="6">
    <source>
        <dbReference type="ARBA" id="ARBA00023136"/>
    </source>
</evidence>
<dbReference type="EMBL" id="JAAGWQ010000037">
    <property type="protein sequence ID" value="KAF5675809.1"/>
    <property type="molecule type" value="Genomic_DNA"/>
</dbReference>
<keyword evidence="6 9" id="KW-0472">Membrane</keyword>
<dbReference type="InterPro" id="IPR050524">
    <property type="entry name" value="APC_YAT"/>
</dbReference>
<evidence type="ECO:0000256" key="2">
    <source>
        <dbReference type="ARBA" id="ARBA00022448"/>
    </source>
</evidence>
<dbReference type="PROSITE" id="PS00218">
    <property type="entry name" value="AMINO_ACID_PERMEASE_1"/>
    <property type="match status" value="1"/>
</dbReference>
<evidence type="ECO:0000256" key="7">
    <source>
        <dbReference type="ARBA" id="ARBA00023242"/>
    </source>
</evidence>
<feature type="transmembrane region" description="Helical" evidence="9">
    <location>
        <begin position="237"/>
        <end position="257"/>
    </location>
</feature>
<feature type="domain" description="Xylanolytic transcriptional activator regulatory" evidence="10">
    <location>
        <begin position="805"/>
        <end position="884"/>
    </location>
</feature>
<protein>
    <submittedName>
        <fullName evidence="11">Putative carnitine transporter</fullName>
    </submittedName>
</protein>
<dbReference type="Pfam" id="PF04082">
    <property type="entry name" value="Fungal_trans"/>
    <property type="match status" value="1"/>
</dbReference>
<evidence type="ECO:0000256" key="8">
    <source>
        <dbReference type="SAM" id="MobiDB-lite"/>
    </source>
</evidence>
<feature type="transmembrane region" description="Helical" evidence="9">
    <location>
        <begin position="406"/>
        <end position="432"/>
    </location>
</feature>
<dbReference type="GO" id="GO:0008270">
    <property type="term" value="F:zinc ion binding"/>
    <property type="evidence" value="ECO:0007669"/>
    <property type="project" value="InterPro"/>
</dbReference>
<dbReference type="SMART" id="SM00906">
    <property type="entry name" value="Fungal_trans"/>
    <property type="match status" value="1"/>
</dbReference>
<feature type="compositionally biased region" description="Basic and acidic residues" evidence="8">
    <location>
        <begin position="567"/>
        <end position="584"/>
    </location>
</feature>
<dbReference type="PANTHER" id="PTHR43341:SF15">
    <property type="entry name" value="GENERAL AMINO ACID PERMEASE AGP2"/>
    <property type="match status" value="1"/>
</dbReference>
<keyword evidence="7" id="KW-0539">Nucleus</keyword>
<reference evidence="11 12" key="1">
    <citation type="submission" date="2020-05" db="EMBL/GenBank/DDBJ databases">
        <title>Identification and distribution of gene clusters putatively required for synthesis of sphingolipid metabolism inhibitors in phylogenetically diverse species of the filamentous fungus Fusarium.</title>
        <authorList>
            <person name="Kim H.-S."/>
            <person name="Busman M."/>
            <person name="Brown D.W."/>
            <person name="Divon H."/>
            <person name="Uhlig S."/>
            <person name="Proctor R.H."/>
        </authorList>
    </citation>
    <scope>NUCLEOTIDE SEQUENCE [LARGE SCALE GENOMIC DNA]</scope>
    <source>
        <strain evidence="11 12">NRRL 20693</strain>
    </source>
</reference>
<keyword evidence="2" id="KW-0813">Transport</keyword>
<evidence type="ECO:0000256" key="3">
    <source>
        <dbReference type="ARBA" id="ARBA00022692"/>
    </source>
</evidence>
<feature type="transmembrane region" description="Helical" evidence="9">
    <location>
        <begin position="48"/>
        <end position="65"/>
    </location>
</feature>
<dbReference type="PANTHER" id="PTHR43341">
    <property type="entry name" value="AMINO ACID PERMEASE"/>
    <property type="match status" value="1"/>
</dbReference>
<dbReference type="GO" id="GO:0006351">
    <property type="term" value="P:DNA-templated transcription"/>
    <property type="evidence" value="ECO:0007669"/>
    <property type="project" value="InterPro"/>
</dbReference>
<name>A0A8H5TV95_FUSHE</name>
<keyword evidence="4" id="KW-0029">Amino-acid transport</keyword>
<sequence>MAVTPPVYSHDAEKDTKITPTGLINEDHLGQRNVFGDETHRRLKGRHIQLIGIGGTIGTVLFVQIGKGLMQGGPGSLFIAFSFWCLIVLTITMCIAEMVSYTPISSPFVRFAGIYVDEALGFAAGWNFFIFEAALVPFEVTACHFILQFWTDAIPVGATIAVIIVLYALINLMAIQYFGETEFWAAIGKVILIVGLILFTFIVMVGGNPQHDAFGFTYWKSPGAFAELYYEGALGKFVGFMGCLIQAAFSIAGPDYVAMAAGEAENPRKVLPRAFKTVFYRLTCFFVLGSLCVGILVPYDDPNMIAAFRDGKAGAAASPYVIAMDRLGIRVLPHIVNAMILVSAFSAGNSYVFCATRSLYGLALEGKAPRFLKICTRTGVPIYCVAVVLVIALLSFLQLSNSSAVVLSWFVSLVTASQLINFSVICFTYICFHRAMKVQGFDRSTLPYRAWFMPHAAYVGMVATFIMVFVGGYTVFLPGHWDVPSFLFSYTSVGLFPVLYVGWKIVHKTKTAKPAEIDLRHNLAPIEEYEQNYVPKPPGPSNARIRKLEEENARLRQQLQSQNLEAGRVEHSDIPPPSHTERTSKLGNEISPSIAVGIGQANVLPRQIHTHVVSLANPPTTTGQPEDHVFHGPSSGTVDANASHNTDRSADILDQSVVKDQLLAESTRQRQLESINLRAGKLKFGGVDSKTGMELFANFWNRQHYIGSVVYRPAFMRDMACHGPHFSELLLNAILFSGSKYTAASATLLETNDLNSIGRPYRVKFEQILHDSGSRILLKSEITTIQALLVVADALFSWCNERSLSWHYMGIAINMIVDLGLHIDGPAQVSAGKNSAEDTEIARRLFWAAFTLDKIQSIYQGRPSRLRDQDNSVSIKFLDEFEELEDFNTHTYSEQPKRLDCPTYSVTTFEQLCKLSSIIDRVLCALYSERSSVKSADELWETARVLHSELRSWKDGMPKNLRVHQDDVTNSTILPHTLSLVALYNSLIILVYRPFLSEGHLSSVSATAAPNAFSNCAKAALEIHQILHLYKQHFCLKMAPYFISYATYVSGTIHVRMAAQKGPDSQAHTCLRTCLEVLSIQQTWCHAPKRTLKILLGIMRRLGVYVGDFVTIEPTGCGTTGTEDMNLFQQELVNDVSMSRGPVIPTRPSQTPVSAFDISKDFPVDTNLEVTDFDIEQFMQSFIFEASGSSQRAPIILPHGDPQFGMISYEMEDRQVTDQDMMVYDSLFGVDYDAQ</sequence>
<keyword evidence="5 9" id="KW-1133">Transmembrane helix</keyword>